<comment type="catalytic activity">
    <reaction evidence="13">
        <text>L-seryl-[protein] + ATP = O-phospho-L-seryl-[protein] + ADP + H(+)</text>
        <dbReference type="Rhea" id="RHEA:17989"/>
        <dbReference type="Rhea" id="RHEA-COMP:9863"/>
        <dbReference type="Rhea" id="RHEA-COMP:11604"/>
        <dbReference type="ChEBI" id="CHEBI:15378"/>
        <dbReference type="ChEBI" id="CHEBI:29999"/>
        <dbReference type="ChEBI" id="CHEBI:30616"/>
        <dbReference type="ChEBI" id="CHEBI:83421"/>
        <dbReference type="ChEBI" id="CHEBI:456216"/>
        <dbReference type="EC" id="2.7.11.1"/>
    </reaction>
</comment>
<keyword evidence="4" id="KW-0808">Transferase</keyword>
<keyword evidence="7" id="KW-0677">Repeat</keyword>
<dbReference type="InterPro" id="IPR050994">
    <property type="entry name" value="At_inactive_RLKs"/>
</dbReference>
<proteinExistence type="predicted"/>
<dbReference type="Pfam" id="PF13855">
    <property type="entry name" value="LRR_8"/>
    <property type="match status" value="2"/>
</dbReference>
<dbReference type="AlphaFoldDB" id="J3LAZ5"/>
<dbReference type="STRING" id="4533.J3LAZ5"/>
<evidence type="ECO:0000313" key="16">
    <source>
        <dbReference type="EnsemblPlants" id="OB02G18120.1"/>
    </source>
</evidence>
<evidence type="ECO:0000256" key="7">
    <source>
        <dbReference type="ARBA" id="ARBA00022737"/>
    </source>
</evidence>
<keyword evidence="8" id="KW-0418">Kinase</keyword>
<dbReference type="InterPro" id="IPR001611">
    <property type="entry name" value="Leu-rich_rpt"/>
</dbReference>
<dbReference type="EC" id="2.7.11.1" evidence="1"/>
<evidence type="ECO:0000256" key="9">
    <source>
        <dbReference type="ARBA" id="ARBA00022989"/>
    </source>
</evidence>
<dbReference type="FunFam" id="3.80.10.10:FF:000041">
    <property type="entry name" value="LRR receptor-like serine/threonine-protein kinase ERECTA"/>
    <property type="match status" value="1"/>
</dbReference>
<dbReference type="SMART" id="SM00369">
    <property type="entry name" value="LRR_TYP"/>
    <property type="match status" value="3"/>
</dbReference>
<dbReference type="eggNOG" id="ENOG502QQPF">
    <property type="taxonomic scope" value="Eukaryota"/>
</dbReference>
<evidence type="ECO:0000259" key="15">
    <source>
        <dbReference type="Pfam" id="PF08263"/>
    </source>
</evidence>
<evidence type="ECO:0000256" key="11">
    <source>
        <dbReference type="ARBA" id="ARBA00023180"/>
    </source>
</evidence>
<keyword evidence="9" id="KW-1133">Transmembrane helix</keyword>
<feature type="chain" id="PRO_5003772441" description="non-specific serine/threonine protein kinase" evidence="14">
    <location>
        <begin position="26"/>
        <end position="376"/>
    </location>
</feature>
<comment type="catalytic activity">
    <reaction evidence="12">
        <text>L-threonyl-[protein] + ATP = O-phospho-L-threonyl-[protein] + ADP + H(+)</text>
        <dbReference type="Rhea" id="RHEA:46608"/>
        <dbReference type="Rhea" id="RHEA-COMP:11060"/>
        <dbReference type="Rhea" id="RHEA-COMP:11605"/>
        <dbReference type="ChEBI" id="CHEBI:15378"/>
        <dbReference type="ChEBI" id="CHEBI:30013"/>
        <dbReference type="ChEBI" id="CHEBI:30616"/>
        <dbReference type="ChEBI" id="CHEBI:61977"/>
        <dbReference type="ChEBI" id="CHEBI:456216"/>
        <dbReference type="EC" id="2.7.11.1"/>
    </reaction>
</comment>
<evidence type="ECO:0000256" key="14">
    <source>
        <dbReference type="SAM" id="SignalP"/>
    </source>
</evidence>
<dbReference type="PANTHER" id="PTHR48010:SF96">
    <property type="entry name" value="OS05G0595800 PROTEIN"/>
    <property type="match status" value="1"/>
</dbReference>
<dbReference type="GO" id="GO:0004674">
    <property type="term" value="F:protein serine/threonine kinase activity"/>
    <property type="evidence" value="ECO:0007669"/>
    <property type="project" value="UniProtKB-KW"/>
</dbReference>
<evidence type="ECO:0000256" key="13">
    <source>
        <dbReference type="ARBA" id="ARBA00048679"/>
    </source>
</evidence>
<accession>J3LAZ5</accession>
<keyword evidence="11" id="KW-0325">Glycoprotein</keyword>
<evidence type="ECO:0000256" key="4">
    <source>
        <dbReference type="ARBA" id="ARBA00022679"/>
    </source>
</evidence>
<dbReference type="EnsemblPlants" id="OB02G18120.1">
    <property type="protein sequence ID" value="OB02G18120.1"/>
    <property type="gene ID" value="OB02G18120"/>
</dbReference>
<dbReference type="Gramene" id="OB02G18120.1">
    <property type="protein sequence ID" value="OB02G18120.1"/>
    <property type="gene ID" value="OB02G18120"/>
</dbReference>
<dbReference type="InterPro" id="IPR013210">
    <property type="entry name" value="LRR_N_plant-typ"/>
</dbReference>
<dbReference type="Gene3D" id="3.80.10.10">
    <property type="entry name" value="Ribonuclease Inhibitor"/>
    <property type="match status" value="3"/>
</dbReference>
<feature type="domain" description="Leucine-rich repeat-containing N-terminal plant-type" evidence="15">
    <location>
        <begin position="32"/>
        <end position="70"/>
    </location>
</feature>
<reference evidence="16" key="1">
    <citation type="submission" date="2013-04" db="UniProtKB">
        <authorList>
            <consortium name="EnsemblPlants"/>
        </authorList>
    </citation>
    <scope>IDENTIFICATION</scope>
</reference>
<dbReference type="Proteomes" id="UP000006038">
    <property type="component" value="Unassembled WGS sequence"/>
</dbReference>
<feature type="signal peptide" evidence="14">
    <location>
        <begin position="1"/>
        <end position="25"/>
    </location>
</feature>
<evidence type="ECO:0000256" key="5">
    <source>
        <dbReference type="ARBA" id="ARBA00022692"/>
    </source>
</evidence>
<dbReference type="InterPro" id="IPR003591">
    <property type="entry name" value="Leu-rich_rpt_typical-subtyp"/>
</dbReference>
<evidence type="ECO:0000313" key="17">
    <source>
        <dbReference type="Proteomes" id="UP000006038"/>
    </source>
</evidence>
<keyword evidence="5" id="KW-0812">Transmembrane</keyword>
<dbReference type="FunFam" id="3.80.10.10:FF:000228">
    <property type="entry name" value="Leucine-rich repeat receptor-like serine/threonine-protein kinase BAM1"/>
    <property type="match status" value="1"/>
</dbReference>
<keyword evidence="17" id="KW-1185">Reference proteome</keyword>
<evidence type="ECO:0000256" key="10">
    <source>
        <dbReference type="ARBA" id="ARBA00023136"/>
    </source>
</evidence>
<dbReference type="OMA" id="CIKYNGR"/>
<organism evidence="16">
    <name type="scientific">Oryza brachyantha</name>
    <name type="common">malo sina</name>
    <dbReference type="NCBI Taxonomy" id="4533"/>
    <lineage>
        <taxon>Eukaryota</taxon>
        <taxon>Viridiplantae</taxon>
        <taxon>Streptophyta</taxon>
        <taxon>Embryophyta</taxon>
        <taxon>Tracheophyta</taxon>
        <taxon>Spermatophyta</taxon>
        <taxon>Magnoliopsida</taxon>
        <taxon>Liliopsida</taxon>
        <taxon>Poales</taxon>
        <taxon>Poaceae</taxon>
        <taxon>BOP clade</taxon>
        <taxon>Oryzoideae</taxon>
        <taxon>Oryzeae</taxon>
        <taxon>Oryzinae</taxon>
        <taxon>Oryza</taxon>
    </lineage>
</organism>
<dbReference type="Pfam" id="PF08263">
    <property type="entry name" value="LRRNT_2"/>
    <property type="match status" value="1"/>
</dbReference>
<name>J3LAZ5_ORYBR</name>
<evidence type="ECO:0000256" key="8">
    <source>
        <dbReference type="ARBA" id="ARBA00022777"/>
    </source>
</evidence>
<evidence type="ECO:0000256" key="2">
    <source>
        <dbReference type="ARBA" id="ARBA00022527"/>
    </source>
</evidence>
<keyword evidence="6 14" id="KW-0732">Signal</keyword>
<keyword evidence="10" id="KW-0472">Membrane</keyword>
<keyword evidence="2" id="KW-0723">Serine/threonine-protein kinase</keyword>
<dbReference type="PANTHER" id="PTHR48010">
    <property type="entry name" value="OS05G0588300 PROTEIN"/>
    <property type="match status" value="1"/>
</dbReference>
<evidence type="ECO:0000256" key="1">
    <source>
        <dbReference type="ARBA" id="ARBA00012513"/>
    </source>
</evidence>
<sequence>MAKRRYVSFFLFFVISFSLLHKSCPQSTNQSNDEHQILLELKKHWGSSPLIGRWNSDSAAHCNWGGIACTNGVVTAISLPHQTFIKPLPPSICLLENLTHLDLSYNNFSTSFPTLLYNCSSLKYLDISNNAFAGQLLDDINSLSVMLEHLNVSSNRFTGRIPPSIGRLPRLKSLIIDNNQFCGRYPAVDISNLSELETLTLAVNPFVPAPLPVEFGRLTRLAYLWLSDMNITGEIPESLSSLGELNLLDFSMNKLQGKIPTWIWRHKKLQYLYLYGNKFTGVIEPKFSALNLLEIDLSSNQLTGTIPDGFGKLTNLTILFLYNNKLNGSIPPSIGLLPKLADIRLFNNMLSGSLPPELGKHSPLGNLEVSNNNKLR</sequence>
<dbReference type="FunFam" id="3.80.10.10:FF:000221">
    <property type="entry name" value="Leucine-rich repeat receptor-like protein kinase PXL1"/>
    <property type="match status" value="1"/>
</dbReference>
<protein>
    <recommendedName>
        <fullName evidence="1">non-specific serine/threonine protein kinase</fullName>
        <ecNumber evidence="1">2.7.11.1</ecNumber>
    </recommendedName>
</protein>
<evidence type="ECO:0000256" key="3">
    <source>
        <dbReference type="ARBA" id="ARBA00022614"/>
    </source>
</evidence>
<dbReference type="Pfam" id="PF00560">
    <property type="entry name" value="LRR_1"/>
    <property type="match status" value="3"/>
</dbReference>
<dbReference type="InterPro" id="IPR032675">
    <property type="entry name" value="LRR_dom_sf"/>
</dbReference>
<evidence type="ECO:0000256" key="12">
    <source>
        <dbReference type="ARBA" id="ARBA00047899"/>
    </source>
</evidence>
<dbReference type="HOGENOM" id="CLU_000288_18_22_1"/>
<dbReference type="SUPFAM" id="SSF52058">
    <property type="entry name" value="L domain-like"/>
    <property type="match status" value="1"/>
</dbReference>
<keyword evidence="3" id="KW-0433">Leucine-rich repeat</keyword>
<evidence type="ECO:0000256" key="6">
    <source>
        <dbReference type="ARBA" id="ARBA00022729"/>
    </source>
</evidence>